<sequence length="69" mass="7804">MMSGQPPFRAVNDYHLFTKIQQLDFSFPPGIPPIVLDLVQKLLPNSPIDETLLAGLARRPCGRTEKREE</sequence>
<dbReference type="InterPro" id="IPR011009">
    <property type="entry name" value="Kinase-like_dom_sf"/>
</dbReference>
<dbReference type="Gene3D" id="1.10.510.10">
    <property type="entry name" value="Transferase(Phosphotransferase) domain 1"/>
    <property type="match status" value="1"/>
</dbReference>
<accession>A0A9P7G3G1</accession>
<protein>
    <recommendedName>
        <fullName evidence="3">Protein kinase domain-containing protein</fullName>
    </recommendedName>
</protein>
<evidence type="ECO:0000313" key="2">
    <source>
        <dbReference type="Proteomes" id="UP000775547"/>
    </source>
</evidence>
<dbReference type="Proteomes" id="UP000775547">
    <property type="component" value="Unassembled WGS sequence"/>
</dbReference>
<dbReference type="AlphaFoldDB" id="A0A9P7G3G1"/>
<evidence type="ECO:0008006" key="3">
    <source>
        <dbReference type="Google" id="ProtNLM"/>
    </source>
</evidence>
<keyword evidence="2" id="KW-1185">Reference proteome</keyword>
<gene>
    <name evidence="1" type="ORF">DXG03_000969</name>
</gene>
<reference evidence="1" key="1">
    <citation type="submission" date="2020-07" db="EMBL/GenBank/DDBJ databases">
        <authorList>
            <person name="Nieuwenhuis M."/>
            <person name="Van De Peppel L.J.J."/>
        </authorList>
    </citation>
    <scope>NUCLEOTIDE SEQUENCE</scope>
    <source>
        <strain evidence="1">AP01</strain>
        <tissue evidence="1">Mycelium</tissue>
    </source>
</reference>
<organism evidence="1 2">
    <name type="scientific">Asterophora parasitica</name>
    <dbReference type="NCBI Taxonomy" id="117018"/>
    <lineage>
        <taxon>Eukaryota</taxon>
        <taxon>Fungi</taxon>
        <taxon>Dikarya</taxon>
        <taxon>Basidiomycota</taxon>
        <taxon>Agaricomycotina</taxon>
        <taxon>Agaricomycetes</taxon>
        <taxon>Agaricomycetidae</taxon>
        <taxon>Agaricales</taxon>
        <taxon>Tricholomatineae</taxon>
        <taxon>Lyophyllaceae</taxon>
        <taxon>Asterophora</taxon>
    </lineage>
</organism>
<dbReference type="EMBL" id="JABCKV010001137">
    <property type="protein sequence ID" value="KAG5640135.1"/>
    <property type="molecule type" value="Genomic_DNA"/>
</dbReference>
<name>A0A9P7G3G1_9AGAR</name>
<dbReference type="SUPFAM" id="SSF56112">
    <property type="entry name" value="Protein kinase-like (PK-like)"/>
    <property type="match status" value="1"/>
</dbReference>
<proteinExistence type="predicted"/>
<evidence type="ECO:0000313" key="1">
    <source>
        <dbReference type="EMBL" id="KAG5640135.1"/>
    </source>
</evidence>
<reference evidence="1" key="2">
    <citation type="submission" date="2021-10" db="EMBL/GenBank/DDBJ databases">
        <title>Phylogenomics reveals ancestral predisposition of the termite-cultivated fungus Termitomyces towards a domesticated lifestyle.</title>
        <authorList>
            <person name="Auxier B."/>
            <person name="Grum-Grzhimaylo A."/>
            <person name="Cardenas M.E."/>
            <person name="Lodge J.D."/>
            <person name="Laessoe T."/>
            <person name="Pedersen O."/>
            <person name="Smith M.E."/>
            <person name="Kuyper T.W."/>
            <person name="Franco-Molano E.A."/>
            <person name="Baroni T.J."/>
            <person name="Aanen D.K."/>
        </authorList>
    </citation>
    <scope>NUCLEOTIDE SEQUENCE</scope>
    <source>
        <strain evidence="1">AP01</strain>
        <tissue evidence="1">Mycelium</tissue>
    </source>
</reference>
<comment type="caution">
    <text evidence="1">The sequence shown here is derived from an EMBL/GenBank/DDBJ whole genome shotgun (WGS) entry which is preliminary data.</text>
</comment>
<dbReference type="OrthoDB" id="347657at2759"/>